<keyword evidence="2" id="KW-1133">Transmembrane helix</keyword>
<dbReference type="Proteomes" id="UP000095284">
    <property type="component" value="Unplaced"/>
</dbReference>
<evidence type="ECO:0000313" key="4">
    <source>
        <dbReference type="EMBL" id="CAG9129511.1"/>
    </source>
</evidence>
<name>A0A1I7SLD4_BURXY</name>
<evidence type="ECO:0000256" key="2">
    <source>
        <dbReference type="SAM" id="Phobius"/>
    </source>
</evidence>
<comment type="similarity">
    <text evidence="1">Belongs to the nematode receptor-like protein sre family.</text>
</comment>
<dbReference type="Proteomes" id="UP000582659">
    <property type="component" value="Unassembled WGS sequence"/>
</dbReference>
<sequence>MDALTTIEWIDRLVILIETAMTVLFLLTVVNCRLLHPNLRFFLCQIVVPLNLVGVTRLLADLADELHIFHFSGYYCIVISTLNMIVTGMADCVMIGIITERFIATLNRTHYEQISNKYAKVYSCIIFVYGGFYVLICEEFSYSLHAVFPDQCNLIDMYPGLDAQGFRICGVTVVLCTGPAFALYLYNRKLFNNRQKMESLSSRFQLNENFMVMRTLIPVYIVCFIIIGNLGLWTIQVAAILSAGENWREHRNAIRILVKISHIAVDSVDIGFEATFVLNHPVLRNKAKCLLSVIIPQRVHPNKGNVYVITTRNGKQMCLSADADEYFKQLENTWKIERY</sequence>
<feature type="transmembrane region" description="Helical" evidence="2">
    <location>
        <begin position="119"/>
        <end position="136"/>
    </location>
</feature>
<proteinExistence type="inferred from homology"/>
<accession>A0A1I7SLD4</accession>
<dbReference type="WBParaSite" id="BXY_1386600.1">
    <property type="protein sequence ID" value="BXY_1386600.1"/>
    <property type="gene ID" value="BXY_1386600"/>
</dbReference>
<keyword evidence="2" id="KW-0812">Transmembrane</keyword>
<dbReference type="EMBL" id="CAJFDI010000006">
    <property type="protein sequence ID" value="CAD5233998.1"/>
    <property type="molecule type" value="Genomic_DNA"/>
</dbReference>
<dbReference type="GO" id="GO:0016020">
    <property type="term" value="C:membrane"/>
    <property type="evidence" value="ECO:0007669"/>
    <property type="project" value="InterPro"/>
</dbReference>
<feature type="transmembrane region" description="Helical" evidence="2">
    <location>
        <begin position="219"/>
        <end position="241"/>
    </location>
</feature>
<dbReference type="InterPro" id="IPR004151">
    <property type="entry name" value="7TM_GPCR_serpentine_rcpt_Sre"/>
</dbReference>
<gene>
    <name evidence="3" type="ORF">BXYJ_LOCUS14089</name>
</gene>
<evidence type="ECO:0000256" key="1">
    <source>
        <dbReference type="ARBA" id="ARBA00006803"/>
    </source>
</evidence>
<dbReference type="EMBL" id="CAJFCV020000006">
    <property type="protein sequence ID" value="CAG9129511.1"/>
    <property type="molecule type" value="Genomic_DNA"/>
</dbReference>
<dbReference type="AlphaFoldDB" id="A0A1I7SLD4"/>
<dbReference type="Pfam" id="PF03125">
    <property type="entry name" value="Sre"/>
    <property type="match status" value="1"/>
</dbReference>
<dbReference type="PANTHER" id="PTHR23128:SF132">
    <property type="entry name" value="SERPENTINE RECEPTOR, CLASS E (EPSILON)-RELATED"/>
    <property type="match status" value="1"/>
</dbReference>
<feature type="transmembrane region" description="Helical" evidence="2">
    <location>
        <begin position="12"/>
        <end position="30"/>
    </location>
</feature>
<dbReference type="Proteomes" id="UP000659654">
    <property type="component" value="Unassembled WGS sequence"/>
</dbReference>
<organism evidence="5 7">
    <name type="scientific">Bursaphelenchus xylophilus</name>
    <name type="common">Pinewood nematode worm</name>
    <name type="synonym">Aphelenchoides xylophilus</name>
    <dbReference type="NCBI Taxonomy" id="6326"/>
    <lineage>
        <taxon>Eukaryota</taxon>
        <taxon>Metazoa</taxon>
        <taxon>Ecdysozoa</taxon>
        <taxon>Nematoda</taxon>
        <taxon>Chromadorea</taxon>
        <taxon>Rhabditida</taxon>
        <taxon>Tylenchina</taxon>
        <taxon>Tylenchomorpha</taxon>
        <taxon>Aphelenchoidea</taxon>
        <taxon>Aphelenchoididae</taxon>
        <taxon>Bursaphelenchus</taxon>
    </lineage>
</organism>
<evidence type="ECO:0000313" key="5">
    <source>
        <dbReference type="Proteomes" id="UP000095284"/>
    </source>
</evidence>
<evidence type="ECO:0000313" key="6">
    <source>
        <dbReference type="Proteomes" id="UP000659654"/>
    </source>
</evidence>
<reference evidence="7" key="1">
    <citation type="submission" date="2016-11" db="UniProtKB">
        <authorList>
            <consortium name="WormBaseParasite"/>
        </authorList>
    </citation>
    <scope>IDENTIFICATION</scope>
</reference>
<keyword evidence="2" id="KW-0472">Membrane</keyword>
<dbReference type="GO" id="GO:0007606">
    <property type="term" value="P:sensory perception of chemical stimulus"/>
    <property type="evidence" value="ECO:0007669"/>
    <property type="project" value="InterPro"/>
</dbReference>
<feature type="transmembrane region" description="Helical" evidence="2">
    <location>
        <begin position="72"/>
        <end position="98"/>
    </location>
</feature>
<protein>
    <submittedName>
        <fullName evidence="3">(pine wood nematode) hypothetical protein</fullName>
    </submittedName>
</protein>
<dbReference type="PANTHER" id="PTHR23128">
    <property type="entry name" value="SERPENTINE RECEPTOR, CLASS E (EPSILON)-RELATED"/>
    <property type="match status" value="1"/>
</dbReference>
<keyword evidence="6" id="KW-1185">Reference proteome</keyword>
<feature type="transmembrane region" description="Helical" evidence="2">
    <location>
        <begin position="165"/>
        <end position="186"/>
    </location>
</feature>
<evidence type="ECO:0000313" key="3">
    <source>
        <dbReference type="EMBL" id="CAD5233998.1"/>
    </source>
</evidence>
<feature type="transmembrane region" description="Helical" evidence="2">
    <location>
        <begin position="42"/>
        <end position="60"/>
    </location>
</feature>
<reference evidence="4" key="2">
    <citation type="submission" date="2020-08" db="EMBL/GenBank/DDBJ databases">
        <authorList>
            <person name="Kikuchi T."/>
        </authorList>
    </citation>
    <scope>NUCLEOTIDE SEQUENCE</scope>
    <source>
        <strain evidence="3">Ka4C1</strain>
    </source>
</reference>
<evidence type="ECO:0000313" key="7">
    <source>
        <dbReference type="WBParaSite" id="BXY_1386600.1"/>
    </source>
</evidence>